<gene>
    <name evidence="1" type="ORF">NPIL_304891</name>
</gene>
<comment type="caution">
    <text evidence="1">The sequence shown here is derived from an EMBL/GenBank/DDBJ whole genome shotgun (WGS) entry which is preliminary data.</text>
</comment>
<keyword evidence="2" id="KW-1185">Reference proteome</keyword>
<name>A0A8X6PQK5_NEPPI</name>
<sequence>MPFCVPPYKFRKQLLKYSFGMLLNENITFFLYGFDILKYCFLQQIFQFWKQEKKSLTVLCLESFEDAASPQPHGPKPLSQLTQCETGHYHAKAANSHSFETEAFLCELRKELTCKTIQ</sequence>
<evidence type="ECO:0000313" key="1">
    <source>
        <dbReference type="EMBL" id="GFT83438.1"/>
    </source>
</evidence>
<proteinExistence type="predicted"/>
<dbReference type="Proteomes" id="UP000887013">
    <property type="component" value="Unassembled WGS sequence"/>
</dbReference>
<dbReference type="EMBL" id="BMAW01023587">
    <property type="protein sequence ID" value="GFT83438.1"/>
    <property type="molecule type" value="Genomic_DNA"/>
</dbReference>
<dbReference type="AlphaFoldDB" id="A0A8X6PQK5"/>
<evidence type="ECO:0000313" key="2">
    <source>
        <dbReference type="Proteomes" id="UP000887013"/>
    </source>
</evidence>
<reference evidence="1" key="1">
    <citation type="submission" date="2020-08" db="EMBL/GenBank/DDBJ databases">
        <title>Multicomponent nature underlies the extraordinary mechanical properties of spider dragline silk.</title>
        <authorList>
            <person name="Kono N."/>
            <person name="Nakamura H."/>
            <person name="Mori M."/>
            <person name="Yoshida Y."/>
            <person name="Ohtoshi R."/>
            <person name="Malay A.D."/>
            <person name="Moran D.A.P."/>
            <person name="Tomita M."/>
            <person name="Numata K."/>
            <person name="Arakawa K."/>
        </authorList>
    </citation>
    <scope>NUCLEOTIDE SEQUENCE</scope>
</reference>
<accession>A0A8X6PQK5</accession>
<organism evidence="1 2">
    <name type="scientific">Nephila pilipes</name>
    <name type="common">Giant wood spider</name>
    <name type="synonym">Nephila maculata</name>
    <dbReference type="NCBI Taxonomy" id="299642"/>
    <lineage>
        <taxon>Eukaryota</taxon>
        <taxon>Metazoa</taxon>
        <taxon>Ecdysozoa</taxon>
        <taxon>Arthropoda</taxon>
        <taxon>Chelicerata</taxon>
        <taxon>Arachnida</taxon>
        <taxon>Araneae</taxon>
        <taxon>Araneomorphae</taxon>
        <taxon>Entelegynae</taxon>
        <taxon>Araneoidea</taxon>
        <taxon>Nephilidae</taxon>
        <taxon>Nephila</taxon>
    </lineage>
</organism>
<protein>
    <submittedName>
        <fullName evidence="1">Uncharacterized protein</fullName>
    </submittedName>
</protein>